<organism evidence="1 2">
    <name type="scientific">Monopterus albus</name>
    <name type="common">Swamp eel</name>
    <dbReference type="NCBI Taxonomy" id="43700"/>
    <lineage>
        <taxon>Eukaryota</taxon>
        <taxon>Metazoa</taxon>
        <taxon>Chordata</taxon>
        <taxon>Craniata</taxon>
        <taxon>Vertebrata</taxon>
        <taxon>Euteleostomi</taxon>
        <taxon>Actinopterygii</taxon>
        <taxon>Neopterygii</taxon>
        <taxon>Teleostei</taxon>
        <taxon>Neoteleostei</taxon>
        <taxon>Acanthomorphata</taxon>
        <taxon>Anabantaria</taxon>
        <taxon>Synbranchiformes</taxon>
        <taxon>Synbranchidae</taxon>
        <taxon>Monopterus</taxon>
    </lineage>
</organism>
<evidence type="ECO:0000313" key="1">
    <source>
        <dbReference type="Ensembl" id="ENSMALP00000008651.1"/>
    </source>
</evidence>
<accession>A0A3Q3QBC2</accession>
<reference evidence="1" key="1">
    <citation type="submission" date="2025-08" db="UniProtKB">
        <authorList>
            <consortium name="Ensembl"/>
        </authorList>
    </citation>
    <scope>IDENTIFICATION</scope>
</reference>
<dbReference type="AlphaFoldDB" id="A0A3Q3QBC2"/>
<keyword evidence="2" id="KW-1185">Reference proteome</keyword>
<dbReference type="SUPFAM" id="SSF48317">
    <property type="entry name" value="Acid phosphatase/Vanadium-dependent haloperoxidase"/>
    <property type="match status" value="1"/>
</dbReference>
<name>A0A3Q3QBC2_MONAL</name>
<dbReference type="Ensembl" id="ENSMALT00000008832.1">
    <property type="protein sequence ID" value="ENSMALP00000008651.1"/>
    <property type="gene ID" value="ENSMALG00000006142.1"/>
</dbReference>
<dbReference type="Proteomes" id="UP000261600">
    <property type="component" value="Unplaced"/>
</dbReference>
<dbReference type="InterPro" id="IPR036938">
    <property type="entry name" value="PAP2/HPO_sf"/>
</dbReference>
<protein>
    <recommendedName>
        <fullName evidence="3">Phosphatidic acid phosphatase type 2/haloperoxidase domain-containing protein</fullName>
    </recommendedName>
</protein>
<dbReference type="STRING" id="43700.ENSMALP00000008651"/>
<evidence type="ECO:0000313" key="2">
    <source>
        <dbReference type="Proteomes" id="UP000261600"/>
    </source>
</evidence>
<evidence type="ECO:0008006" key="3">
    <source>
        <dbReference type="Google" id="ProtNLM"/>
    </source>
</evidence>
<proteinExistence type="predicted"/>
<reference evidence="1" key="2">
    <citation type="submission" date="2025-09" db="UniProtKB">
        <authorList>
            <consortium name="Ensembl"/>
        </authorList>
    </citation>
    <scope>IDENTIFICATION</scope>
</reference>
<sequence>FRIYFSFTGHGRSIKGITKTTLSNEIVACEESQWGSIRPLVRMVELSELRAGGHAEFGWGKSVSCVIMYDSENAQTHFCNQIIDSFYALFHPCSLTTTLFMECYSFPSGHATWPAMCASLLLAQVVDTASIWVLVLLFARHYVTDVGFGLAMGYCQYSLDLLLMQLRQTLTRLVVLT</sequence>